<dbReference type="Pfam" id="PF19086">
    <property type="entry name" value="Terpene_syn_C_2"/>
    <property type="match status" value="2"/>
</dbReference>
<comment type="cofactor">
    <cofactor evidence="2">
        <name>Mg(2+)</name>
        <dbReference type="ChEBI" id="CHEBI:18420"/>
    </cofactor>
</comment>
<comment type="similarity">
    <text evidence="2">Belongs to the terpene synthase family.</text>
</comment>
<proteinExistence type="inferred from homology"/>
<dbReference type="SUPFAM" id="SSF48576">
    <property type="entry name" value="Terpenoid synthases"/>
    <property type="match status" value="2"/>
</dbReference>
<dbReference type="RefSeq" id="WP_212008275.1">
    <property type="nucleotide sequence ID" value="NZ_JAAFYZ010000016.1"/>
</dbReference>
<evidence type="ECO:0000256" key="1">
    <source>
        <dbReference type="ARBA" id="ARBA00023239"/>
    </source>
</evidence>
<gene>
    <name evidence="3" type="ORF">KGQ19_07090</name>
</gene>
<keyword evidence="2" id="KW-0460">Magnesium</keyword>
<reference evidence="3 4" key="1">
    <citation type="submission" date="2020-02" db="EMBL/GenBank/DDBJ databases">
        <title>Acidophilic actinobacteria isolated from forest soil.</title>
        <authorList>
            <person name="Golinska P."/>
        </authorList>
    </citation>
    <scope>NUCLEOTIDE SEQUENCE [LARGE SCALE GENOMIC DNA]</scope>
    <source>
        <strain evidence="3 4">NL8</strain>
    </source>
</reference>
<dbReference type="EC" id="4.2.3.-" evidence="2"/>
<keyword evidence="1 2" id="KW-0456">Lyase</keyword>
<sequence>MEPFTLPDFYLPHPARLNPNEQHAREHSTAWAERMGMLDTPGPSGELVWTEEDLASHDYAMMCAYTHPDCDAAMLDLVTDWYVWVFFFDDHFLELYKYSRDLAGAKAHLDRLDLFMTEPGQDGPEPGNPAEAGLADLWARTVPRMSGVWRSRFRASTHNLAVESLWELDNISRGRIANPMEYVEMRRRVGGAPWSANLVEVAVGAEVPDRLAALRPMRVLRDTFADAVHLRNDIFSYQREVQQEGENSNAILVLETFLDLPTQQAADLVNNLITSRLQQFENTAFTEVPIMFAENASPPSDQFAVGLYVKGLQDWQSGGHEWHARSSRYMNSEAAGAAALSAPESGAPAFSAPAFSAPGLDVPLAGGPAGFGTAAVRPFPNVAAEERRAKQHSQAVHARAGGHLPLPDLFMPFTFRTSPHLDDARRHNLAWAEDMGMFQTVPGVPGGELWDAPRFVEFDFAHCASMIHADASPEDLDLSSDWLAWGTYGDDLFPAQFGRARNIIGAKAQNARLALFLPLNVGPTPEPVNPVERGLADLWRRTAGPMSAAARRQFRTAVTDMTASWIWELANQVQNRIPDPVDYMEMRRATFGSDLTMGLARIAHGELVPDAVYQTRVMRQLDNSAQDYACLTNDLFSYQKEIQFENEIHNMVFVMQSFLDCDRLRARDIVARLMGERIRQFQHIVAVEMPVMFEEHGLSEAARAMLTNYARELEDWMSGILEWHARCARYTEAGLYARFGVLGAAAPVAAAATAPAAATTMAVAPAPAPATAERFAHAPRPTGLGTAATRFAERVRSGRA</sequence>
<dbReference type="Proteomes" id="UP000730482">
    <property type="component" value="Unassembled WGS sequence"/>
</dbReference>
<evidence type="ECO:0000313" key="4">
    <source>
        <dbReference type="Proteomes" id="UP000730482"/>
    </source>
</evidence>
<organism evidence="3 4">
    <name type="scientific">Catenulispora pinistramenti</name>
    <dbReference type="NCBI Taxonomy" id="2705254"/>
    <lineage>
        <taxon>Bacteria</taxon>
        <taxon>Bacillati</taxon>
        <taxon>Actinomycetota</taxon>
        <taxon>Actinomycetes</taxon>
        <taxon>Catenulisporales</taxon>
        <taxon>Catenulisporaceae</taxon>
        <taxon>Catenulispora</taxon>
    </lineage>
</organism>
<dbReference type="Gene3D" id="1.10.600.10">
    <property type="entry name" value="Farnesyl Diphosphate Synthase"/>
    <property type="match status" value="2"/>
</dbReference>
<dbReference type="SFLD" id="SFLDS00005">
    <property type="entry name" value="Isoprenoid_Synthase_Type_I"/>
    <property type="match status" value="2"/>
</dbReference>
<dbReference type="EMBL" id="JAAFYZ010000016">
    <property type="protein sequence ID" value="MBS2546629.1"/>
    <property type="molecule type" value="Genomic_DNA"/>
</dbReference>
<name>A0ABS5KKS8_9ACTN</name>
<evidence type="ECO:0000313" key="3">
    <source>
        <dbReference type="EMBL" id="MBS2546629.1"/>
    </source>
</evidence>
<comment type="caution">
    <text evidence="3">The sequence shown here is derived from an EMBL/GenBank/DDBJ whole genome shotgun (WGS) entry which is preliminary data.</text>
</comment>
<dbReference type="PANTHER" id="PTHR35201">
    <property type="entry name" value="TERPENE SYNTHASE"/>
    <property type="match status" value="1"/>
</dbReference>
<dbReference type="InterPro" id="IPR008949">
    <property type="entry name" value="Isoprenoid_synthase_dom_sf"/>
</dbReference>
<dbReference type="SFLD" id="SFLDG01020">
    <property type="entry name" value="Terpene_Cyclase_Like_2"/>
    <property type="match status" value="2"/>
</dbReference>
<keyword evidence="4" id="KW-1185">Reference proteome</keyword>
<dbReference type="InterPro" id="IPR034686">
    <property type="entry name" value="Terpene_cyclase-like_2"/>
</dbReference>
<dbReference type="PANTHER" id="PTHR35201:SF4">
    <property type="entry name" value="BETA-PINACENE SYNTHASE-RELATED"/>
    <property type="match status" value="1"/>
</dbReference>
<evidence type="ECO:0000256" key="2">
    <source>
        <dbReference type="RuleBase" id="RU366034"/>
    </source>
</evidence>
<protein>
    <recommendedName>
        <fullName evidence="2">Terpene synthase</fullName>
        <ecNumber evidence="2">4.2.3.-</ecNumber>
    </recommendedName>
</protein>
<keyword evidence="2" id="KW-0479">Metal-binding</keyword>
<accession>A0ABS5KKS8</accession>